<organism evidence="2 3">
    <name type="scientific">Protea cynaroides</name>
    <dbReference type="NCBI Taxonomy" id="273540"/>
    <lineage>
        <taxon>Eukaryota</taxon>
        <taxon>Viridiplantae</taxon>
        <taxon>Streptophyta</taxon>
        <taxon>Embryophyta</taxon>
        <taxon>Tracheophyta</taxon>
        <taxon>Spermatophyta</taxon>
        <taxon>Magnoliopsida</taxon>
        <taxon>Proteales</taxon>
        <taxon>Proteaceae</taxon>
        <taxon>Protea</taxon>
    </lineage>
</organism>
<protein>
    <submittedName>
        <fullName evidence="2">Uncharacterized protein</fullName>
    </submittedName>
</protein>
<dbReference type="Proteomes" id="UP001141806">
    <property type="component" value="Unassembled WGS sequence"/>
</dbReference>
<proteinExistence type="predicted"/>
<accession>A0A9Q0R281</accession>
<gene>
    <name evidence="2" type="ORF">NE237_031144</name>
</gene>
<dbReference type="AlphaFoldDB" id="A0A9Q0R281"/>
<reference evidence="2" key="1">
    <citation type="journal article" date="2023" name="Plant J.">
        <title>The genome of the king protea, Protea cynaroides.</title>
        <authorList>
            <person name="Chang J."/>
            <person name="Duong T.A."/>
            <person name="Schoeman C."/>
            <person name="Ma X."/>
            <person name="Roodt D."/>
            <person name="Barker N."/>
            <person name="Li Z."/>
            <person name="Van de Peer Y."/>
            <person name="Mizrachi E."/>
        </authorList>
    </citation>
    <scope>NUCLEOTIDE SEQUENCE</scope>
    <source>
        <tissue evidence="2">Young leaves</tissue>
    </source>
</reference>
<sequence length="127" mass="14410">MKSLPHSVPQHMHVQAPKSEPFTPKPEALQSIFFLFFPRSRYPDSFCFFLSDSKCAKKLSPSLYSSLTRNHTQELFSSEIYYSSSDSSAIICQMGNLEALKKALGGLLRKEVSQTQEMAKKRNSLLE</sequence>
<evidence type="ECO:0000256" key="1">
    <source>
        <dbReference type="SAM" id="MobiDB-lite"/>
    </source>
</evidence>
<comment type="caution">
    <text evidence="2">The sequence shown here is derived from an EMBL/GenBank/DDBJ whole genome shotgun (WGS) entry which is preliminary data.</text>
</comment>
<evidence type="ECO:0000313" key="3">
    <source>
        <dbReference type="Proteomes" id="UP001141806"/>
    </source>
</evidence>
<feature type="region of interest" description="Disordered" evidence="1">
    <location>
        <begin position="1"/>
        <end position="22"/>
    </location>
</feature>
<evidence type="ECO:0000313" key="2">
    <source>
        <dbReference type="EMBL" id="KAJ4980307.1"/>
    </source>
</evidence>
<name>A0A9Q0R281_9MAGN</name>
<dbReference type="EMBL" id="JAMYWD010000001">
    <property type="protein sequence ID" value="KAJ4980307.1"/>
    <property type="molecule type" value="Genomic_DNA"/>
</dbReference>
<keyword evidence="3" id="KW-1185">Reference proteome</keyword>